<accession>A0A1E5G4L7</accession>
<sequence length="217" mass="24602">MIIKWLTRLLFIIGILTICYSSFKIWHGEKQVSIALSEAIEIVSTERKAFQDEIIDTQADNSVNEYYEMDVEPLIEQEIDFNLNEILGVLRIPKLQKSLPVLFGTDKEQLKRGVGHYVGSKLPGEAGQIVLSGHRDTVFRSLGSLLIGDQVNIETIDGTFSYNIVHTYIVEADDRTVIDFSIDEEILLLTTCYPFSFVGDAPQRYIIEAKPISEQKE</sequence>
<evidence type="ECO:0000256" key="2">
    <source>
        <dbReference type="PIRSR" id="PIRSR605754-1"/>
    </source>
</evidence>
<dbReference type="InterPro" id="IPR053525">
    <property type="entry name" value="Sortase_D"/>
</dbReference>
<dbReference type="AlphaFoldDB" id="A0A1E5G4L7"/>
<dbReference type="GO" id="GO:0016787">
    <property type="term" value="F:hydrolase activity"/>
    <property type="evidence" value="ECO:0007669"/>
    <property type="project" value="UniProtKB-KW"/>
</dbReference>
<keyword evidence="1" id="KW-0378">Hydrolase</keyword>
<proteinExistence type="predicted"/>
<feature type="transmembrane region" description="Helical" evidence="3">
    <location>
        <begin position="6"/>
        <end position="23"/>
    </location>
</feature>
<reference evidence="4 5" key="1">
    <citation type="submission" date="2016-09" db="EMBL/GenBank/DDBJ databases">
        <title>Draft genome sequence for the type strain of Desulfuribacillus alkaliarsenatis AHT28, an obligately anaerobic, sulfidogenic bacterium isolated from Russian soda lake sediments.</title>
        <authorList>
            <person name="Abin C.A."/>
            <person name="Hollibaugh J.T."/>
        </authorList>
    </citation>
    <scope>NUCLEOTIDE SEQUENCE [LARGE SCALE GENOMIC DNA]</scope>
    <source>
        <strain evidence="4 5">AHT28</strain>
    </source>
</reference>
<feature type="active site" description="Acyl-thioester intermediate" evidence="2">
    <location>
        <position position="192"/>
    </location>
</feature>
<dbReference type="Gene3D" id="2.40.260.10">
    <property type="entry name" value="Sortase"/>
    <property type="match status" value="1"/>
</dbReference>
<evidence type="ECO:0000313" key="5">
    <source>
        <dbReference type="Proteomes" id="UP000094296"/>
    </source>
</evidence>
<dbReference type="CDD" id="cd05828">
    <property type="entry name" value="Sortase_D_1"/>
    <property type="match status" value="1"/>
</dbReference>
<feature type="active site" description="Proton donor/acceptor" evidence="2">
    <location>
        <position position="134"/>
    </location>
</feature>
<dbReference type="InterPro" id="IPR041999">
    <property type="entry name" value="Sortase_D_1"/>
</dbReference>
<dbReference type="Proteomes" id="UP000094296">
    <property type="component" value="Unassembled WGS sequence"/>
</dbReference>
<dbReference type="Pfam" id="PF04203">
    <property type="entry name" value="Sortase"/>
    <property type="match status" value="1"/>
</dbReference>
<keyword evidence="5" id="KW-1185">Reference proteome</keyword>
<dbReference type="InterPro" id="IPR023365">
    <property type="entry name" value="Sortase_dom-sf"/>
</dbReference>
<dbReference type="NCBIfam" id="NF033746">
    <property type="entry name" value="class_D_sortase"/>
    <property type="match status" value="1"/>
</dbReference>
<evidence type="ECO:0008006" key="6">
    <source>
        <dbReference type="Google" id="ProtNLM"/>
    </source>
</evidence>
<evidence type="ECO:0000313" key="4">
    <source>
        <dbReference type="EMBL" id="OEF98132.1"/>
    </source>
</evidence>
<keyword evidence="3" id="KW-0472">Membrane</keyword>
<dbReference type="RefSeq" id="WP_069641624.1">
    <property type="nucleotide sequence ID" value="NZ_MIJE01000001.1"/>
</dbReference>
<protein>
    <recommendedName>
        <fullName evidence="6">Class D sortase</fullName>
    </recommendedName>
</protein>
<evidence type="ECO:0000256" key="3">
    <source>
        <dbReference type="SAM" id="Phobius"/>
    </source>
</evidence>
<keyword evidence="3" id="KW-0812">Transmembrane</keyword>
<gene>
    <name evidence="4" type="ORF">BHF68_00110</name>
</gene>
<organism evidence="4 5">
    <name type="scientific">Desulfuribacillus alkaliarsenatis</name>
    <dbReference type="NCBI Taxonomy" id="766136"/>
    <lineage>
        <taxon>Bacteria</taxon>
        <taxon>Bacillati</taxon>
        <taxon>Bacillota</taxon>
        <taxon>Desulfuribacillia</taxon>
        <taxon>Desulfuribacillales</taxon>
        <taxon>Desulfuribacillaceae</taxon>
        <taxon>Desulfuribacillus</taxon>
    </lineage>
</organism>
<dbReference type="SUPFAM" id="SSF63817">
    <property type="entry name" value="Sortase"/>
    <property type="match status" value="1"/>
</dbReference>
<dbReference type="NCBIfam" id="TIGR01076">
    <property type="entry name" value="sortase_fam"/>
    <property type="match status" value="1"/>
</dbReference>
<evidence type="ECO:0000256" key="1">
    <source>
        <dbReference type="ARBA" id="ARBA00022801"/>
    </source>
</evidence>
<keyword evidence="3" id="KW-1133">Transmembrane helix</keyword>
<dbReference type="STRING" id="766136.BHF68_00110"/>
<dbReference type="InterPro" id="IPR005754">
    <property type="entry name" value="Sortase"/>
</dbReference>
<name>A0A1E5G4L7_9FIRM</name>
<comment type="caution">
    <text evidence="4">The sequence shown here is derived from an EMBL/GenBank/DDBJ whole genome shotgun (WGS) entry which is preliminary data.</text>
</comment>
<dbReference type="EMBL" id="MIJE01000001">
    <property type="protein sequence ID" value="OEF98132.1"/>
    <property type="molecule type" value="Genomic_DNA"/>
</dbReference>